<dbReference type="Proteomes" id="UP000485058">
    <property type="component" value="Unassembled WGS sequence"/>
</dbReference>
<dbReference type="AlphaFoldDB" id="A0A699ZMV1"/>
<evidence type="ECO:0000313" key="2">
    <source>
        <dbReference type="Proteomes" id="UP000485058"/>
    </source>
</evidence>
<organism evidence="1 2">
    <name type="scientific">Haematococcus lacustris</name>
    <name type="common">Green alga</name>
    <name type="synonym">Haematococcus pluvialis</name>
    <dbReference type="NCBI Taxonomy" id="44745"/>
    <lineage>
        <taxon>Eukaryota</taxon>
        <taxon>Viridiplantae</taxon>
        <taxon>Chlorophyta</taxon>
        <taxon>core chlorophytes</taxon>
        <taxon>Chlorophyceae</taxon>
        <taxon>CS clade</taxon>
        <taxon>Chlamydomonadales</taxon>
        <taxon>Haematococcaceae</taxon>
        <taxon>Haematococcus</taxon>
    </lineage>
</organism>
<reference evidence="1 2" key="1">
    <citation type="submission" date="2020-02" db="EMBL/GenBank/DDBJ databases">
        <title>Draft genome sequence of Haematococcus lacustris strain NIES-144.</title>
        <authorList>
            <person name="Morimoto D."/>
            <person name="Nakagawa S."/>
            <person name="Yoshida T."/>
            <person name="Sawayama S."/>
        </authorList>
    </citation>
    <scope>NUCLEOTIDE SEQUENCE [LARGE SCALE GENOMIC DNA]</scope>
    <source>
        <strain evidence="1 2">NIES-144</strain>
    </source>
</reference>
<sequence length="82" mass="9102">MHTNQAKANTTEVQDLKVQLSERVVMTGLPSPNSAGRLNMGAAEDELLSCIDGLVQDMNENIEERINLQKALFEIEDANLFK</sequence>
<dbReference type="EMBL" id="BLLF01002461">
    <property type="protein sequence ID" value="GFH24167.1"/>
    <property type="molecule type" value="Genomic_DNA"/>
</dbReference>
<name>A0A699ZMV1_HAELA</name>
<gene>
    <name evidence="1" type="ORF">HaLaN_21905</name>
</gene>
<comment type="caution">
    <text evidence="1">The sequence shown here is derived from an EMBL/GenBank/DDBJ whole genome shotgun (WGS) entry which is preliminary data.</text>
</comment>
<protein>
    <submittedName>
        <fullName evidence="1">Kinesin motor domain-containing protein</fullName>
    </submittedName>
</protein>
<proteinExistence type="predicted"/>
<evidence type="ECO:0000313" key="1">
    <source>
        <dbReference type="EMBL" id="GFH24167.1"/>
    </source>
</evidence>
<keyword evidence="2" id="KW-1185">Reference proteome</keyword>
<accession>A0A699ZMV1</accession>